<dbReference type="Proteomes" id="UP000705379">
    <property type="component" value="Unassembled WGS sequence"/>
</dbReference>
<dbReference type="InterPro" id="IPR038136">
    <property type="entry name" value="CofD-like_dom_sf"/>
</dbReference>
<gene>
    <name evidence="4" type="ORF">DYI23_10925</name>
</gene>
<proteinExistence type="inferred from homology"/>
<feature type="compositionally biased region" description="Basic residues" evidence="3">
    <location>
        <begin position="14"/>
        <end position="26"/>
    </location>
</feature>
<evidence type="ECO:0000313" key="4">
    <source>
        <dbReference type="EMBL" id="MBS8260733.1"/>
    </source>
</evidence>
<dbReference type="CDD" id="cd07186">
    <property type="entry name" value="CofD_like"/>
    <property type="match status" value="1"/>
</dbReference>
<dbReference type="NCBIfam" id="TIGR01819">
    <property type="entry name" value="F420_cofD"/>
    <property type="match status" value="1"/>
</dbReference>
<comment type="caution">
    <text evidence="4">The sequence shown here is derived from an EMBL/GenBank/DDBJ whole genome shotgun (WGS) entry which is preliminary data.</text>
</comment>
<dbReference type="PANTHER" id="PTHR43007:SF1">
    <property type="entry name" value="2-PHOSPHO-L-LACTATE TRANSFERASE"/>
    <property type="match status" value="1"/>
</dbReference>
<dbReference type="Pfam" id="PF01933">
    <property type="entry name" value="CofD"/>
    <property type="match status" value="1"/>
</dbReference>
<keyword evidence="1 4" id="KW-0808">Transferase</keyword>
<dbReference type="HAMAP" id="MF_01257">
    <property type="entry name" value="CofD"/>
    <property type="match status" value="1"/>
</dbReference>
<dbReference type="AlphaFoldDB" id="A0A944CEY3"/>
<protein>
    <submittedName>
        <fullName evidence="4">2-phospho-L-lactate transferase</fullName>
        <ecNumber evidence="4">2.7.8.28</ecNumber>
    </submittedName>
</protein>
<dbReference type="SUPFAM" id="SSF142338">
    <property type="entry name" value="CofD-like"/>
    <property type="match status" value="1"/>
</dbReference>
<dbReference type="GO" id="GO:0043743">
    <property type="term" value="F:LPPG:FO 2-phospho-L-lactate transferase activity"/>
    <property type="evidence" value="ECO:0007669"/>
    <property type="project" value="UniProtKB-EC"/>
</dbReference>
<keyword evidence="2" id="KW-0460">Magnesium</keyword>
<organism evidence="4 5">
    <name type="scientific">Roseibium polysiphoniae</name>
    <dbReference type="NCBI Taxonomy" id="2571221"/>
    <lineage>
        <taxon>Bacteria</taxon>
        <taxon>Pseudomonadati</taxon>
        <taxon>Pseudomonadota</taxon>
        <taxon>Alphaproteobacteria</taxon>
        <taxon>Hyphomicrobiales</taxon>
        <taxon>Stappiaceae</taxon>
        <taxon>Roseibium</taxon>
    </lineage>
</organism>
<sequence length="365" mass="39274">MRQFSRLFSPAKAQRGRVKTGHRKSPNHAGYGRCVHGKQVSCVTKSKIIALSGGVGGAKLSQGLAAEMNPQDLTVIVNTGDDSAHYGLFVTPDIDTQLYTLSGRADLERGWGRKDESWNAMNSLRELGEDIWFNIGDMDLGTNLLRTMRLARGDRLTEITIDFAKSFGLECQLLPMSDMPVSTQLRCSEGDYDFHDWFVAKRAEPTVAEVVFRGASEASMTAEVASALGDPDLAAIIVCPSNPYLSIDPILAVPGLRQALIDSPAPVIGVTPVVGGKAIKGPTASMMRGFGLPVKASTAAAAHADIYDGYLLDEQDADDAPEFQTIGSGLPLALADTMMVDMTAKRRLARTALDFAQRLLSEQTP</sequence>
<dbReference type="InterPro" id="IPR010115">
    <property type="entry name" value="FbiA/CofD"/>
</dbReference>
<reference evidence="4" key="1">
    <citation type="submission" date="2018-08" db="EMBL/GenBank/DDBJ databases">
        <authorList>
            <person name="Jin W."/>
            <person name="Wang H."/>
            <person name="Yang Y."/>
            <person name="Li M."/>
            <person name="Liu J."/>
        </authorList>
    </citation>
    <scope>NUCLEOTIDE SEQUENCE</scope>
    <source>
        <strain evidence="4">AESS21</strain>
    </source>
</reference>
<dbReference type="EMBL" id="QTKU01000002">
    <property type="protein sequence ID" value="MBS8260733.1"/>
    <property type="molecule type" value="Genomic_DNA"/>
</dbReference>
<name>A0A944CEY3_9HYPH</name>
<accession>A0A944CEY3</accession>
<reference evidence="4" key="2">
    <citation type="journal article" date="2021" name="Microorganisms">
        <title>Bacterial Dimethylsulfoniopropionate Biosynthesis in the East China Sea.</title>
        <authorList>
            <person name="Liu J."/>
            <person name="Zhang Y."/>
            <person name="Liu J."/>
            <person name="Zhong H."/>
            <person name="Williams B.T."/>
            <person name="Zheng Y."/>
            <person name="Curson A.R.J."/>
            <person name="Sun C."/>
            <person name="Sun H."/>
            <person name="Song D."/>
            <person name="Wagner Mackenzie B."/>
            <person name="Bermejo Martinez A."/>
            <person name="Todd J.D."/>
            <person name="Zhang X.H."/>
        </authorList>
    </citation>
    <scope>NUCLEOTIDE SEQUENCE</scope>
    <source>
        <strain evidence="4">AESS21</strain>
    </source>
</reference>
<dbReference type="Gene3D" id="1.10.8.240">
    <property type="entry name" value="CofD-like domain"/>
    <property type="match status" value="1"/>
</dbReference>
<evidence type="ECO:0000313" key="5">
    <source>
        <dbReference type="Proteomes" id="UP000705379"/>
    </source>
</evidence>
<dbReference type="PANTHER" id="PTHR43007">
    <property type="entry name" value="2-PHOSPHO-L-LACTATE TRANSFERASE"/>
    <property type="match status" value="1"/>
</dbReference>
<feature type="region of interest" description="Disordered" evidence="3">
    <location>
        <begin position="1"/>
        <end position="32"/>
    </location>
</feature>
<evidence type="ECO:0000256" key="1">
    <source>
        <dbReference type="ARBA" id="ARBA00022679"/>
    </source>
</evidence>
<dbReference type="Gene3D" id="3.40.50.10680">
    <property type="entry name" value="CofD-like domains"/>
    <property type="match status" value="1"/>
</dbReference>
<evidence type="ECO:0000256" key="3">
    <source>
        <dbReference type="SAM" id="MobiDB-lite"/>
    </source>
</evidence>
<evidence type="ECO:0000256" key="2">
    <source>
        <dbReference type="ARBA" id="ARBA00022842"/>
    </source>
</evidence>
<dbReference type="EC" id="2.7.8.28" evidence="4"/>
<dbReference type="InterPro" id="IPR002882">
    <property type="entry name" value="CofD"/>
</dbReference>
<dbReference type="GO" id="GO:0000287">
    <property type="term" value="F:magnesium ion binding"/>
    <property type="evidence" value="ECO:0007669"/>
    <property type="project" value="InterPro"/>
</dbReference>